<sequence>MTTTKAEVILGSDNYFHWEFAMRMTLARKGQLEHVEVVKGPAEITDAWLLNDKKALGFIAQGVAVGHHTKIRAATSVIIAWNPLRDFCDRTAMHNRVTMNCRLHELKIEDGVEIPKHLENFDELIVSLQTFGEPLDDARQLESKDFTLIEVKEKLFKEYERLDKKDDAERAFKATANGSNIKDAKTFKGDKSSNVTAA</sequence>
<name>A0A6A3JIW8_9STRA</name>
<dbReference type="Proteomes" id="UP000435112">
    <property type="component" value="Unassembled WGS sequence"/>
</dbReference>
<organism evidence="1 2">
    <name type="scientific">Phytophthora rubi</name>
    <dbReference type="NCBI Taxonomy" id="129364"/>
    <lineage>
        <taxon>Eukaryota</taxon>
        <taxon>Sar</taxon>
        <taxon>Stramenopiles</taxon>
        <taxon>Oomycota</taxon>
        <taxon>Peronosporomycetes</taxon>
        <taxon>Peronosporales</taxon>
        <taxon>Peronosporaceae</taxon>
        <taxon>Phytophthora</taxon>
    </lineage>
</organism>
<reference evidence="1 2" key="1">
    <citation type="submission" date="2018-09" db="EMBL/GenBank/DDBJ databases">
        <title>Genomic investigation of the strawberry pathogen Phytophthora fragariae indicates pathogenicity is determined by transcriptional variation in three key races.</title>
        <authorList>
            <person name="Adams T.M."/>
            <person name="Armitage A.D."/>
            <person name="Sobczyk M.K."/>
            <person name="Bates H.J."/>
            <person name="Dunwell J.M."/>
            <person name="Nellist C.F."/>
            <person name="Harrison R.J."/>
        </authorList>
    </citation>
    <scope>NUCLEOTIDE SEQUENCE [LARGE SCALE GENOMIC DNA]</scope>
    <source>
        <strain evidence="1 2">SCRP324</strain>
    </source>
</reference>
<proteinExistence type="predicted"/>
<evidence type="ECO:0008006" key="3">
    <source>
        <dbReference type="Google" id="ProtNLM"/>
    </source>
</evidence>
<protein>
    <recommendedName>
        <fullName evidence="3">Retrotransposon Copia-like N-terminal domain-containing protein</fullName>
    </recommendedName>
</protein>
<dbReference type="Pfam" id="PF14223">
    <property type="entry name" value="Retrotran_gag_2"/>
    <property type="match status" value="1"/>
</dbReference>
<gene>
    <name evidence="1" type="ORF">PR002_g20559</name>
</gene>
<comment type="caution">
    <text evidence="1">The sequence shown here is derived from an EMBL/GenBank/DDBJ whole genome shotgun (WGS) entry which is preliminary data.</text>
</comment>
<evidence type="ECO:0000313" key="1">
    <source>
        <dbReference type="EMBL" id="KAE8992415.1"/>
    </source>
</evidence>
<dbReference type="OrthoDB" id="165998at2759"/>
<dbReference type="AlphaFoldDB" id="A0A6A3JIW8"/>
<evidence type="ECO:0000313" key="2">
    <source>
        <dbReference type="Proteomes" id="UP000435112"/>
    </source>
</evidence>
<dbReference type="EMBL" id="QXFU01001973">
    <property type="protein sequence ID" value="KAE8992415.1"/>
    <property type="molecule type" value="Genomic_DNA"/>
</dbReference>
<accession>A0A6A3JIW8</accession>